<name>A0A511WWP4_9BACI</name>
<organism evidence="1 2">
    <name type="scientific">Halobacillus faecis</name>
    <dbReference type="NCBI Taxonomy" id="360184"/>
    <lineage>
        <taxon>Bacteria</taxon>
        <taxon>Bacillati</taxon>
        <taxon>Bacillota</taxon>
        <taxon>Bacilli</taxon>
        <taxon>Bacillales</taxon>
        <taxon>Bacillaceae</taxon>
        <taxon>Halobacillus</taxon>
    </lineage>
</organism>
<reference evidence="1 2" key="1">
    <citation type="submission" date="2019-07" db="EMBL/GenBank/DDBJ databases">
        <title>Whole genome shotgun sequence of Halobacillus faecis NBRC 103569.</title>
        <authorList>
            <person name="Hosoyama A."/>
            <person name="Uohara A."/>
            <person name="Ohji S."/>
            <person name="Ichikawa N."/>
        </authorList>
    </citation>
    <scope>NUCLEOTIDE SEQUENCE [LARGE SCALE GENOMIC DNA]</scope>
    <source>
        <strain evidence="1 2">NBRC 103569</strain>
    </source>
</reference>
<evidence type="ECO:0000313" key="1">
    <source>
        <dbReference type="EMBL" id="GEN55357.1"/>
    </source>
</evidence>
<dbReference type="Proteomes" id="UP000321886">
    <property type="component" value="Unassembled WGS sequence"/>
</dbReference>
<evidence type="ECO:0000313" key="2">
    <source>
        <dbReference type="Proteomes" id="UP000321886"/>
    </source>
</evidence>
<accession>A0A511WWP4</accession>
<dbReference type="EMBL" id="BJYD01000036">
    <property type="protein sequence ID" value="GEN55357.1"/>
    <property type="molecule type" value="Genomic_DNA"/>
</dbReference>
<proteinExistence type="predicted"/>
<dbReference type="AlphaFoldDB" id="A0A511WWP4"/>
<keyword evidence="2" id="KW-1185">Reference proteome</keyword>
<gene>
    <name evidence="1" type="ORF">HFA01_36190</name>
</gene>
<sequence>MLAPLFLCKEDPFDMSLSLDYNKTRALERRPKDENRKPVKISH</sequence>
<comment type="caution">
    <text evidence="1">The sequence shown here is derived from an EMBL/GenBank/DDBJ whole genome shotgun (WGS) entry which is preliminary data.</text>
</comment>
<protein>
    <submittedName>
        <fullName evidence="1">Uncharacterized protein</fullName>
    </submittedName>
</protein>